<accession>A0A4Z0BFH4</accession>
<dbReference type="InterPro" id="IPR051799">
    <property type="entry name" value="NADH_flavin_oxidoreductase"/>
</dbReference>
<protein>
    <submittedName>
        <fullName evidence="4">NADH:flavin oxidoreductase</fullName>
    </submittedName>
</protein>
<gene>
    <name evidence="4" type="ORF">EZ216_20365</name>
</gene>
<proteinExistence type="predicted"/>
<name>A0A4Z0BFH4_9BURK</name>
<dbReference type="SUPFAM" id="SSF51395">
    <property type="entry name" value="FMN-linked oxidoreductases"/>
    <property type="match status" value="1"/>
</dbReference>
<dbReference type="Gene3D" id="3.20.20.70">
    <property type="entry name" value="Aldolase class I"/>
    <property type="match status" value="1"/>
</dbReference>
<evidence type="ECO:0000256" key="1">
    <source>
        <dbReference type="ARBA" id="ARBA00022630"/>
    </source>
</evidence>
<dbReference type="PANTHER" id="PTHR43656">
    <property type="entry name" value="BINDING OXIDOREDUCTASE, PUTATIVE (AFU_ORTHOLOGUE AFUA_2G08260)-RELATED"/>
    <property type="match status" value="1"/>
</dbReference>
<dbReference type="CDD" id="cd02803">
    <property type="entry name" value="OYE_like_FMN_family"/>
    <property type="match status" value="1"/>
</dbReference>
<reference evidence="4 5" key="1">
    <citation type="submission" date="2019-03" db="EMBL/GenBank/DDBJ databases">
        <title>Ramlibacter sp. 18x22-1, whole genome shotgun sequence.</title>
        <authorList>
            <person name="Zhang X."/>
            <person name="Feng G."/>
            <person name="Zhu H."/>
        </authorList>
    </citation>
    <scope>NUCLEOTIDE SEQUENCE [LARGE SCALE GENOMIC DNA]</scope>
    <source>
        <strain evidence="4 5">18x22-1</strain>
    </source>
</reference>
<dbReference type="OrthoDB" id="8521686at2"/>
<dbReference type="InterPro" id="IPR013785">
    <property type="entry name" value="Aldolase_TIM"/>
</dbReference>
<evidence type="ECO:0000259" key="3">
    <source>
        <dbReference type="Pfam" id="PF00724"/>
    </source>
</evidence>
<dbReference type="Pfam" id="PF00724">
    <property type="entry name" value="Oxidored_FMN"/>
    <property type="match status" value="1"/>
</dbReference>
<evidence type="ECO:0000313" key="5">
    <source>
        <dbReference type="Proteomes" id="UP000297839"/>
    </source>
</evidence>
<dbReference type="InterPro" id="IPR001155">
    <property type="entry name" value="OxRdtase_FMN_N"/>
</dbReference>
<dbReference type="RefSeq" id="WP_135251636.1">
    <property type="nucleotide sequence ID" value="NZ_SMLK01000011.1"/>
</dbReference>
<dbReference type="Proteomes" id="UP000297839">
    <property type="component" value="Unassembled WGS sequence"/>
</dbReference>
<sequence>MTLLQPLQLRGLLLGNRIAVAAMSRMQANDDGSVSEDMPAYYARYAAEGAGLVITEAIATDDVAARAYWRQPCLSRDSHVEGWRRVVDAVHEAGGTVFAQLQHGGRLCEPGLNPSHLAASEGAASGSTWQTGIPNASAREATRQEIDAIVEGFAAAAARACAAGFDGIELHGARGYLLDQFLSASTNRRTDAYGGDLAGRLKLPLRVVRAVRGAVGRLPLSWNFSLYKMDDAAYQPPGGREEVQAIARELVAAGVDILHVTTRKLVRAEPWGEPLALTLAKAVGGTPVIGNGGLKTLEDAEAALDSTGCGMVSLARPWLANPDWLRRNQRGEDVLAYEPGMERRPLL</sequence>
<evidence type="ECO:0000313" key="4">
    <source>
        <dbReference type="EMBL" id="TFY96608.1"/>
    </source>
</evidence>
<dbReference type="EMBL" id="SMLK01000011">
    <property type="protein sequence ID" value="TFY96608.1"/>
    <property type="molecule type" value="Genomic_DNA"/>
</dbReference>
<dbReference type="GO" id="GO:0016491">
    <property type="term" value="F:oxidoreductase activity"/>
    <property type="evidence" value="ECO:0007669"/>
    <property type="project" value="UniProtKB-KW"/>
</dbReference>
<dbReference type="GO" id="GO:0010181">
    <property type="term" value="F:FMN binding"/>
    <property type="evidence" value="ECO:0007669"/>
    <property type="project" value="InterPro"/>
</dbReference>
<keyword evidence="5" id="KW-1185">Reference proteome</keyword>
<organism evidence="4 5">
    <name type="scientific">Ramlibacter humi</name>
    <dbReference type="NCBI Taxonomy" id="2530451"/>
    <lineage>
        <taxon>Bacteria</taxon>
        <taxon>Pseudomonadati</taxon>
        <taxon>Pseudomonadota</taxon>
        <taxon>Betaproteobacteria</taxon>
        <taxon>Burkholderiales</taxon>
        <taxon>Comamonadaceae</taxon>
        <taxon>Ramlibacter</taxon>
    </lineage>
</organism>
<keyword evidence="1" id="KW-0285">Flavoprotein</keyword>
<dbReference type="AlphaFoldDB" id="A0A4Z0BFH4"/>
<dbReference type="PANTHER" id="PTHR43656:SF2">
    <property type="entry name" value="BINDING OXIDOREDUCTASE, PUTATIVE (AFU_ORTHOLOGUE AFUA_2G08260)-RELATED"/>
    <property type="match status" value="1"/>
</dbReference>
<keyword evidence="2" id="KW-0560">Oxidoreductase</keyword>
<comment type="caution">
    <text evidence="4">The sequence shown here is derived from an EMBL/GenBank/DDBJ whole genome shotgun (WGS) entry which is preliminary data.</text>
</comment>
<evidence type="ECO:0000256" key="2">
    <source>
        <dbReference type="ARBA" id="ARBA00023002"/>
    </source>
</evidence>
<feature type="domain" description="NADH:flavin oxidoreductase/NADH oxidase N-terminal" evidence="3">
    <location>
        <begin position="3"/>
        <end position="331"/>
    </location>
</feature>